<feature type="domain" description="RNase H type-1" evidence="6">
    <location>
        <begin position="541"/>
        <end position="689"/>
    </location>
</feature>
<dbReference type="PROSITE" id="PS50878">
    <property type="entry name" value="RT_POL"/>
    <property type="match status" value="1"/>
</dbReference>
<dbReference type="PANTHER" id="PTHR37984">
    <property type="entry name" value="PROTEIN CBG26694"/>
    <property type="match status" value="1"/>
</dbReference>
<dbReference type="FunFam" id="3.30.70.270:FF:000020">
    <property type="entry name" value="Transposon Tf2-6 polyprotein-like Protein"/>
    <property type="match status" value="1"/>
</dbReference>
<dbReference type="Gene3D" id="3.30.420.10">
    <property type="entry name" value="Ribonuclease H-like superfamily/Ribonuclease H"/>
    <property type="match status" value="2"/>
</dbReference>
<dbReference type="Pfam" id="PF00665">
    <property type="entry name" value="rve"/>
    <property type="match status" value="1"/>
</dbReference>
<dbReference type="Gene3D" id="3.10.20.370">
    <property type="match status" value="1"/>
</dbReference>
<accession>A0A8C8S7B6</accession>
<dbReference type="InterPro" id="IPR001584">
    <property type="entry name" value="Integrase_cat-core"/>
</dbReference>
<dbReference type="InterPro" id="IPR043502">
    <property type="entry name" value="DNA/RNA_pol_sf"/>
</dbReference>
<dbReference type="Pfam" id="PF17921">
    <property type="entry name" value="Integrase_H2C2"/>
    <property type="match status" value="1"/>
</dbReference>
<evidence type="ECO:0000259" key="5">
    <source>
        <dbReference type="PROSITE" id="PS50878"/>
    </source>
</evidence>
<feature type="domain" description="Reverse transcriptase" evidence="5">
    <location>
        <begin position="112"/>
        <end position="294"/>
    </location>
</feature>
<dbReference type="PANTHER" id="PTHR37984:SF5">
    <property type="entry name" value="PROTEIN NYNRIN-LIKE"/>
    <property type="match status" value="1"/>
</dbReference>
<dbReference type="Ensembl" id="ENSPCET00000016366.1">
    <property type="protein sequence ID" value="ENSPCEP00000015809.1"/>
    <property type="gene ID" value="ENSPCEG00000012482.1"/>
</dbReference>
<dbReference type="Gene3D" id="3.10.10.10">
    <property type="entry name" value="HIV Type 1 Reverse Transcriptase, subunit A, domain 1"/>
    <property type="match status" value="1"/>
</dbReference>
<dbReference type="FunFam" id="1.10.340.70:FF:000001">
    <property type="entry name" value="Retrovirus-related Pol polyprotein from transposon gypsy-like Protein"/>
    <property type="match status" value="1"/>
</dbReference>
<evidence type="ECO:0000256" key="4">
    <source>
        <dbReference type="ARBA" id="ARBA00039658"/>
    </source>
</evidence>
<comment type="similarity">
    <text evidence="1">Belongs to the beta type-B retroviral polymerase family. HERV class-II K(HML-2) pol subfamily.</text>
</comment>
<evidence type="ECO:0000313" key="9">
    <source>
        <dbReference type="Proteomes" id="UP000694393"/>
    </source>
</evidence>
<name>A0A8C8S7B6_9SAUR</name>
<dbReference type="InterPro" id="IPR050951">
    <property type="entry name" value="Retrovirus_Pol_polyprotein"/>
</dbReference>
<dbReference type="PROSITE" id="PS50879">
    <property type="entry name" value="RNASE_H_1"/>
    <property type="match status" value="1"/>
</dbReference>
<dbReference type="GO" id="GO:0015074">
    <property type="term" value="P:DNA integration"/>
    <property type="evidence" value="ECO:0007669"/>
    <property type="project" value="InterPro"/>
</dbReference>
<dbReference type="SUPFAM" id="SSF56672">
    <property type="entry name" value="DNA/RNA polymerases"/>
    <property type="match status" value="1"/>
</dbReference>
<dbReference type="InterPro" id="IPR041588">
    <property type="entry name" value="Integrase_H2C2"/>
</dbReference>
<evidence type="ECO:0000259" key="6">
    <source>
        <dbReference type="PROSITE" id="PS50879"/>
    </source>
</evidence>
<feature type="domain" description="Integrase catalytic" evidence="7">
    <location>
        <begin position="831"/>
        <end position="993"/>
    </location>
</feature>
<evidence type="ECO:0000256" key="2">
    <source>
        <dbReference type="ARBA" id="ARBA00012180"/>
    </source>
</evidence>
<dbReference type="Pfam" id="PF17919">
    <property type="entry name" value="RT_RNaseH_2"/>
    <property type="match status" value="1"/>
</dbReference>
<proteinExistence type="inferred from homology"/>
<dbReference type="Proteomes" id="UP000694393">
    <property type="component" value="Unplaced"/>
</dbReference>
<organism evidence="8 9">
    <name type="scientific">Pelusios castaneus</name>
    <name type="common">West African mud turtle</name>
    <dbReference type="NCBI Taxonomy" id="367368"/>
    <lineage>
        <taxon>Eukaryota</taxon>
        <taxon>Metazoa</taxon>
        <taxon>Chordata</taxon>
        <taxon>Craniata</taxon>
        <taxon>Vertebrata</taxon>
        <taxon>Euteleostomi</taxon>
        <taxon>Archelosauria</taxon>
        <taxon>Testudinata</taxon>
        <taxon>Testudines</taxon>
        <taxon>Pleurodira</taxon>
        <taxon>Pelomedusidae</taxon>
        <taxon>Pelusios</taxon>
    </lineage>
</organism>
<dbReference type="EC" id="3.1.26.4" evidence="2"/>
<evidence type="ECO:0000313" key="8">
    <source>
        <dbReference type="Ensembl" id="ENSPCEP00000015809.1"/>
    </source>
</evidence>
<dbReference type="PROSITE" id="PS50994">
    <property type="entry name" value="INTEGRASE"/>
    <property type="match status" value="1"/>
</dbReference>
<dbReference type="AlphaFoldDB" id="A0A8C8S7B6"/>
<dbReference type="GO" id="GO:0004523">
    <property type="term" value="F:RNA-DNA hybrid ribonuclease activity"/>
    <property type="evidence" value="ECO:0007669"/>
    <property type="project" value="UniProtKB-EC"/>
</dbReference>
<dbReference type="GO" id="GO:0003676">
    <property type="term" value="F:nucleic acid binding"/>
    <property type="evidence" value="ECO:0007669"/>
    <property type="project" value="InterPro"/>
</dbReference>
<keyword evidence="9" id="KW-1185">Reference proteome</keyword>
<dbReference type="InterPro" id="IPR002156">
    <property type="entry name" value="RNaseH_domain"/>
</dbReference>
<dbReference type="InterPro" id="IPR036397">
    <property type="entry name" value="RNaseH_sf"/>
</dbReference>
<reference evidence="8" key="1">
    <citation type="submission" date="2025-08" db="UniProtKB">
        <authorList>
            <consortium name="Ensembl"/>
        </authorList>
    </citation>
    <scope>IDENTIFICATION</scope>
</reference>
<evidence type="ECO:0000256" key="1">
    <source>
        <dbReference type="ARBA" id="ARBA00010879"/>
    </source>
</evidence>
<protein>
    <recommendedName>
        <fullName evidence="4">Gypsy retrotransposon integrase-like protein 1</fullName>
        <ecNumber evidence="2">3.1.26.4</ecNumber>
    </recommendedName>
</protein>
<dbReference type="Pfam" id="PF00075">
    <property type="entry name" value="RNase_H"/>
    <property type="match status" value="1"/>
</dbReference>
<dbReference type="InterPro" id="IPR041577">
    <property type="entry name" value="RT_RNaseH_2"/>
</dbReference>
<dbReference type="Pfam" id="PF00078">
    <property type="entry name" value="RVT_1"/>
    <property type="match status" value="1"/>
</dbReference>
<dbReference type="FunFam" id="3.30.420.10:FF:000032">
    <property type="entry name" value="Retrovirus-related Pol polyprotein from transposon 297-like Protein"/>
    <property type="match status" value="1"/>
</dbReference>
<reference evidence="8" key="2">
    <citation type="submission" date="2025-09" db="UniProtKB">
        <authorList>
            <consortium name="Ensembl"/>
        </authorList>
    </citation>
    <scope>IDENTIFICATION</scope>
</reference>
<sequence>MGMDLMEGLEVIIDLPNRVIMAQEAGEKPLTVAASYRVGAIKTLEAITPPQWEPCVEAVVGQFPNVFAKNKLQCGKVDGVVRILGPDPKPQKQYRYPKVAEECLRQSISVLMEQGVLSEVCSPCNSPIWPVRKADGKTWRLTVNYRELNKVAPRMAPVVAKFQEIITAINAGAKWFSVLDLANAFFSIQVDKRDAYKLAFTFLDRQLTFSRLPQGFHNAPSICHKRVTQMWREMPQGHRIISYVDDILIATDTKEENLSLLAEVLKKIENTGFLVNAQKAQIVKRKVTYLGVDLGVEGRSPNLQRVELISKLPVPGDVTALRSFLGLTGFSRDFVEGYAIIARPLYLLLRKNVEWMWGAEQQEAFMKLKKALLEAPALAFPKEGVPFRLQVLHTTEGISAVLSQDSGSGERAIAYGSRILSAVEQEFSLCEKEALALVWAISHWEYIIGLSPIILKSAHSPIKYILSGRVNEGKVSNPRIANWTLVLANREIAVNSKTPQSLAPYALLCTGAEHECPLPSEGPKMPQTPFQVLDLLKVQTLEDLEVWATDGSCYYVDGKPVAGYGAVRLADGKVLQGTVKPQSAQAAEIVAIAAVLEEANTEQSILIIMDSEWSLRALLEWMPVWLGRGMLTGDGKPVVYAKFLLHVWSLAKARTGKTFLGKVKAHRKVNTKWSELNSRADQLAKEAARLGPEYLWEKSDSVSFPLGELQDQPAGLQTQDLKELQTADKEIQDLVRKGSWQSYTIVQDGQGIVWAQRNMRSVRLLVFPSCLRQELILLAHAQGHFGLDKTLARITEVAWWPNMSQQVQTVLNRCLECAQNNPDTRIVKGSMKHQPVVGPWERIQIDFIGPLPQTGRGMKYALVVVDSFTKWVEAYPTRNNTAKTTVRVLLNEAFSRYGLPGTIDSDQGPHFIGEISQQLSNALGIKWRLHIAGHPQSSGLVERSNRTIKTALRKLIGDSGKDWDLKLPLVLMAIRSTVASHGFTPHEVFLGRKMRTPKIWWVDSGVPPDNLQPKLSMHAFVEQLLAYVSETQQLVAQQLKRNVSCMDKRLGDQLKPIEWNIGDKVLYRYFSEKKHALSQRWVGPVRIINKAGPTVYEVEIFAKKGRPLSKWFHSTQLKAWKGELM</sequence>
<dbReference type="SUPFAM" id="SSF53098">
    <property type="entry name" value="Ribonuclease H-like"/>
    <property type="match status" value="2"/>
</dbReference>
<dbReference type="InterPro" id="IPR000477">
    <property type="entry name" value="RT_dom"/>
</dbReference>
<dbReference type="Gene3D" id="1.10.340.70">
    <property type="match status" value="1"/>
</dbReference>
<dbReference type="InterPro" id="IPR012337">
    <property type="entry name" value="RNaseH-like_sf"/>
</dbReference>
<evidence type="ECO:0000256" key="3">
    <source>
        <dbReference type="ARBA" id="ARBA00023268"/>
    </source>
</evidence>
<dbReference type="Gene3D" id="3.30.70.270">
    <property type="match status" value="2"/>
</dbReference>
<evidence type="ECO:0000259" key="7">
    <source>
        <dbReference type="PROSITE" id="PS50994"/>
    </source>
</evidence>
<dbReference type="InterPro" id="IPR043128">
    <property type="entry name" value="Rev_trsase/Diguanyl_cyclase"/>
</dbReference>
<keyword evidence="3" id="KW-0511">Multifunctional enzyme</keyword>